<protein>
    <submittedName>
        <fullName evidence="12">30S ribosomal protein S12 methylthiotransferase RimO</fullName>
        <ecNumber evidence="12">2.8.4.4</ecNumber>
    </submittedName>
</protein>
<evidence type="ECO:0000256" key="7">
    <source>
        <dbReference type="ARBA" id="ARBA00023004"/>
    </source>
</evidence>
<dbReference type="InterPro" id="IPR005840">
    <property type="entry name" value="Ribosomal_uS12_MeSTrfase_RimO"/>
</dbReference>
<dbReference type="InterPro" id="IPR012340">
    <property type="entry name" value="NA-bd_OB-fold"/>
</dbReference>
<evidence type="ECO:0000256" key="6">
    <source>
        <dbReference type="ARBA" id="ARBA00022723"/>
    </source>
</evidence>
<dbReference type="InterPro" id="IPR005839">
    <property type="entry name" value="Methylthiotransferase"/>
</dbReference>
<dbReference type="Pfam" id="PF00919">
    <property type="entry name" value="UPF0004"/>
    <property type="match status" value="1"/>
</dbReference>
<evidence type="ECO:0000256" key="5">
    <source>
        <dbReference type="ARBA" id="ARBA00022691"/>
    </source>
</evidence>
<dbReference type="PANTHER" id="PTHR43837">
    <property type="entry name" value="RIBOSOMAL PROTEIN S12 METHYLTHIOTRANSFERASE RIMO"/>
    <property type="match status" value="1"/>
</dbReference>
<dbReference type="InterPro" id="IPR023404">
    <property type="entry name" value="rSAM_horseshoe"/>
</dbReference>
<dbReference type="InterPro" id="IPR038135">
    <property type="entry name" value="Methylthiotransferase_N_sf"/>
</dbReference>
<dbReference type="SFLD" id="SFLDS00029">
    <property type="entry name" value="Radical_SAM"/>
    <property type="match status" value="1"/>
</dbReference>
<dbReference type="GO" id="GO:0005840">
    <property type="term" value="C:ribosome"/>
    <property type="evidence" value="ECO:0007669"/>
    <property type="project" value="UniProtKB-KW"/>
</dbReference>
<dbReference type="PANTHER" id="PTHR43837:SF1">
    <property type="entry name" value="RIBOSOMAL PROTEIN US12 METHYLTHIOTRANSFERASE RIMO"/>
    <property type="match status" value="1"/>
</dbReference>
<dbReference type="NCBIfam" id="TIGR01125">
    <property type="entry name" value="30S ribosomal protein S12 methylthiotransferase RimO"/>
    <property type="match status" value="1"/>
</dbReference>
<dbReference type="InterPro" id="IPR058240">
    <property type="entry name" value="rSAM_sf"/>
</dbReference>
<evidence type="ECO:0000256" key="9">
    <source>
        <dbReference type="SAM" id="MobiDB-lite"/>
    </source>
</evidence>
<dbReference type="Gene3D" id="3.40.50.12160">
    <property type="entry name" value="Methylthiotransferase, N-terminal domain"/>
    <property type="match status" value="1"/>
</dbReference>
<keyword evidence="2" id="KW-0004">4Fe-4S</keyword>
<keyword evidence="4 12" id="KW-0808">Transferase</keyword>
<evidence type="ECO:0000256" key="1">
    <source>
        <dbReference type="ARBA" id="ARBA00001966"/>
    </source>
</evidence>
<dbReference type="GO" id="GO:0103039">
    <property type="term" value="F:protein methylthiotransferase activity"/>
    <property type="evidence" value="ECO:0007669"/>
    <property type="project" value="UniProtKB-EC"/>
</dbReference>
<comment type="cofactor">
    <cofactor evidence="1">
        <name>[4Fe-4S] cluster</name>
        <dbReference type="ChEBI" id="CHEBI:49883"/>
    </cofactor>
</comment>
<keyword evidence="12" id="KW-0687">Ribonucleoprotein</keyword>
<dbReference type="PROSITE" id="PS51918">
    <property type="entry name" value="RADICAL_SAM"/>
    <property type="match status" value="1"/>
</dbReference>
<keyword evidence="7" id="KW-0408">Iron</keyword>
<dbReference type="EC" id="2.8.4.4" evidence="12"/>
<dbReference type="Pfam" id="PF04055">
    <property type="entry name" value="Radical_SAM"/>
    <property type="match status" value="1"/>
</dbReference>
<dbReference type="CDD" id="cd01335">
    <property type="entry name" value="Radical_SAM"/>
    <property type="match status" value="1"/>
</dbReference>
<dbReference type="PROSITE" id="PS51449">
    <property type="entry name" value="MTTASE_N"/>
    <property type="match status" value="1"/>
</dbReference>
<dbReference type="GO" id="GO:0046872">
    <property type="term" value="F:metal ion binding"/>
    <property type="evidence" value="ECO:0007669"/>
    <property type="project" value="UniProtKB-KW"/>
</dbReference>
<dbReference type="PROSITE" id="PS01278">
    <property type="entry name" value="MTTASE_RADICAL"/>
    <property type="match status" value="1"/>
</dbReference>
<gene>
    <name evidence="12" type="primary">rimO</name>
    <name evidence="12" type="ORF">ENV67_07240</name>
</gene>
<dbReference type="EMBL" id="DTHG01000090">
    <property type="protein sequence ID" value="HGW92315.1"/>
    <property type="molecule type" value="Genomic_DNA"/>
</dbReference>
<dbReference type="InterPro" id="IPR020612">
    <property type="entry name" value="Methylthiotransferase_CS"/>
</dbReference>
<reference evidence="12" key="1">
    <citation type="journal article" date="2020" name="mSystems">
        <title>Genome- and Community-Level Interaction Insights into Carbon Utilization and Element Cycling Functions of Hydrothermarchaeota in Hydrothermal Sediment.</title>
        <authorList>
            <person name="Zhou Z."/>
            <person name="Liu Y."/>
            <person name="Xu W."/>
            <person name="Pan J."/>
            <person name="Luo Z.H."/>
            <person name="Li M."/>
        </authorList>
    </citation>
    <scope>NUCLEOTIDE SEQUENCE [LARGE SCALE GENOMIC DNA]</scope>
    <source>
        <strain evidence="12">SpSt-780</strain>
    </source>
</reference>
<evidence type="ECO:0000256" key="8">
    <source>
        <dbReference type="ARBA" id="ARBA00023014"/>
    </source>
</evidence>
<keyword evidence="12" id="KW-0689">Ribosomal protein</keyword>
<dbReference type="InterPro" id="IPR006638">
    <property type="entry name" value="Elp3/MiaA/NifB-like_rSAM"/>
</dbReference>
<dbReference type="GO" id="GO:0005829">
    <property type="term" value="C:cytosol"/>
    <property type="evidence" value="ECO:0007669"/>
    <property type="project" value="TreeGrafter"/>
</dbReference>
<evidence type="ECO:0000313" key="12">
    <source>
        <dbReference type="EMBL" id="HGW92315.1"/>
    </source>
</evidence>
<keyword evidence="5" id="KW-0949">S-adenosyl-L-methionine</keyword>
<keyword evidence="6" id="KW-0479">Metal-binding</keyword>
<feature type="domain" description="Radical SAM core" evidence="11">
    <location>
        <begin position="118"/>
        <end position="348"/>
    </location>
</feature>
<dbReference type="GO" id="GO:0006400">
    <property type="term" value="P:tRNA modification"/>
    <property type="evidence" value="ECO:0007669"/>
    <property type="project" value="InterPro"/>
</dbReference>
<dbReference type="Gene3D" id="3.80.30.20">
    <property type="entry name" value="tm_1862 like domain"/>
    <property type="match status" value="1"/>
</dbReference>
<comment type="caution">
    <text evidence="12">The sequence shown here is derived from an EMBL/GenBank/DDBJ whole genome shotgun (WGS) entry which is preliminary data.</text>
</comment>
<dbReference type="InterPro" id="IPR013848">
    <property type="entry name" value="Methylthiotransferase_N"/>
</dbReference>
<dbReference type="GO" id="GO:0051539">
    <property type="term" value="F:4 iron, 4 sulfur cluster binding"/>
    <property type="evidence" value="ECO:0007669"/>
    <property type="project" value="UniProtKB-KW"/>
</dbReference>
<dbReference type="InterPro" id="IPR002792">
    <property type="entry name" value="TRAM_dom"/>
</dbReference>
<dbReference type="SFLD" id="SFLDG01082">
    <property type="entry name" value="B12-binding_domain_containing"/>
    <property type="match status" value="1"/>
</dbReference>
<feature type="compositionally biased region" description="Basic and acidic residues" evidence="9">
    <location>
        <begin position="423"/>
        <end position="438"/>
    </location>
</feature>
<name>A0A7C4U903_UNCW3</name>
<dbReference type="Pfam" id="PF18693">
    <property type="entry name" value="TRAM_2"/>
    <property type="match status" value="1"/>
</dbReference>
<feature type="domain" description="MTTase N-terminal" evidence="10">
    <location>
        <begin position="2"/>
        <end position="128"/>
    </location>
</feature>
<dbReference type="GO" id="GO:0035599">
    <property type="term" value="F:aspartic acid methylthiotransferase activity"/>
    <property type="evidence" value="ECO:0007669"/>
    <property type="project" value="TreeGrafter"/>
</dbReference>
<keyword evidence="8" id="KW-0411">Iron-sulfur</keyword>
<feature type="region of interest" description="Disordered" evidence="9">
    <location>
        <begin position="414"/>
        <end position="438"/>
    </location>
</feature>
<dbReference type="InterPro" id="IPR007197">
    <property type="entry name" value="rSAM"/>
</dbReference>
<evidence type="ECO:0000259" key="11">
    <source>
        <dbReference type="PROSITE" id="PS51918"/>
    </source>
</evidence>
<sequence length="438" mass="51955">MRRFYLESLGCPKNTSDSELMIEKLRKDGYIYVPSHIDADTIIVNTCAFIKPAIKESLKVIDDYLKMKKDVIVTGCLLQRDIKLPIKEGKHLKMIRLNEILGFEGRAFTGENVSKNYIEPEHYRYIKIADGCSHRCSFCTIPQIKGRYRSKPVEIIMKEIESLDDSVKEIILVSQDTTRYGIDIYGENSLYKLLKKIKKVFKGWIRMLYLHPLYLTDDVIKIMSEEENFTKYLDIPFQHISDDVLKSFRRGYYEKDVMRLIEKIRKNGNIFIRGTFIIGSPFEKERDFEKLCKFVKDASIERLCYFIYSPEEGTELYKSGYLDKKILLEREKEFYRISSEIRERVNEDLLWKHLKILVDGKEDLYYGRTEYDAPEIDNIVYINQKANIGEFEDVEIVSFTDTFLFADKLQEDNKKRGNKNNRVPRDQKRRDKNYERRT</sequence>
<evidence type="ECO:0000256" key="4">
    <source>
        <dbReference type="ARBA" id="ARBA00022679"/>
    </source>
</evidence>
<dbReference type="Gene3D" id="2.40.50.140">
    <property type="entry name" value="Nucleic acid-binding proteins"/>
    <property type="match status" value="1"/>
</dbReference>
<dbReference type="SUPFAM" id="SSF102114">
    <property type="entry name" value="Radical SAM enzymes"/>
    <property type="match status" value="1"/>
</dbReference>
<dbReference type="SMART" id="SM00729">
    <property type="entry name" value="Elp3"/>
    <property type="match status" value="1"/>
</dbReference>
<evidence type="ECO:0000256" key="3">
    <source>
        <dbReference type="ARBA" id="ARBA00022490"/>
    </source>
</evidence>
<evidence type="ECO:0000256" key="2">
    <source>
        <dbReference type="ARBA" id="ARBA00022485"/>
    </source>
</evidence>
<proteinExistence type="predicted"/>
<dbReference type="AlphaFoldDB" id="A0A7C4U903"/>
<evidence type="ECO:0000259" key="10">
    <source>
        <dbReference type="PROSITE" id="PS51449"/>
    </source>
</evidence>
<accession>A0A7C4U903</accession>
<organism evidence="12">
    <name type="scientific">candidate division WOR-3 bacterium</name>
    <dbReference type="NCBI Taxonomy" id="2052148"/>
    <lineage>
        <taxon>Bacteria</taxon>
        <taxon>Bacteria division WOR-3</taxon>
    </lineage>
</organism>
<keyword evidence="3" id="KW-0963">Cytoplasm</keyword>
<dbReference type="NCBIfam" id="TIGR00089">
    <property type="entry name" value="MiaB/RimO family radical SAM methylthiotransferase"/>
    <property type="match status" value="1"/>
</dbReference>